<dbReference type="SMART" id="SM00408">
    <property type="entry name" value="IGc2"/>
    <property type="match status" value="2"/>
</dbReference>
<keyword evidence="1" id="KW-0732">Signal</keyword>
<dbReference type="Pfam" id="PF13927">
    <property type="entry name" value="Ig_3"/>
    <property type="match status" value="1"/>
</dbReference>
<dbReference type="GeneTree" id="ENSGT01110000267173"/>
<reference evidence="4" key="2">
    <citation type="submission" date="2025-09" db="UniProtKB">
        <authorList>
            <consortium name="Ensembl"/>
        </authorList>
    </citation>
    <scope>IDENTIFICATION</scope>
</reference>
<dbReference type="InterPro" id="IPR050958">
    <property type="entry name" value="Cell_Adh-Cytoskel_Orgn"/>
</dbReference>
<dbReference type="PANTHER" id="PTHR45080:SF8">
    <property type="entry name" value="IG-LIKE DOMAIN-CONTAINING PROTEIN"/>
    <property type="match status" value="1"/>
</dbReference>
<proteinExistence type="predicted"/>
<keyword evidence="5" id="KW-1185">Reference proteome</keyword>
<dbReference type="Gene3D" id="2.60.40.10">
    <property type="entry name" value="Immunoglobulins"/>
    <property type="match status" value="2"/>
</dbReference>
<dbReference type="InterPro" id="IPR003599">
    <property type="entry name" value="Ig_sub"/>
</dbReference>
<dbReference type="SMART" id="SM00409">
    <property type="entry name" value="IG"/>
    <property type="match status" value="2"/>
</dbReference>
<dbReference type="GO" id="GO:0007156">
    <property type="term" value="P:homophilic cell adhesion via plasma membrane adhesion molecules"/>
    <property type="evidence" value="ECO:0007669"/>
    <property type="project" value="TreeGrafter"/>
</dbReference>
<keyword evidence="2" id="KW-1015">Disulfide bond</keyword>
<evidence type="ECO:0000256" key="1">
    <source>
        <dbReference type="ARBA" id="ARBA00022729"/>
    </source>
</evidence>
<organism evidence="4 5">
    <name type="scientific">Labrus bergylta</name>
    <name type="common">ballan wrasse</name>
    <dbReference type="NCBI Taxonomy" id="56723"/>
    <lineage>
        <taxon>Eukaryota</taxon>
        <taxon>Metazoa</taxon>
        <taxon>Chordata</taxon>
        <taxon>Craniata</taxon>
        <taxon>Vertebrata</taxon>
        <taxon>Euteleostomi</taxon>
        <taxon>Actinopterygii</taxon>
        <taxon>Neopterygii</taxon>
        <taxon>Teleostei</taxon>
        <taxon>Neoteleostei</taxon>
        <taxon>Acanthomorphata</taxon>
        <taxon>Eupercaria</taxon>
        <taxon>Labriformes</taxon>
        <taxon>Labridae</taxon>
        <taxon>Labrus</taxon>
    </lineage>
</organism>
<protein>
    <recommendedName>
        <fullName evidence="3">Ig-like domain-containing protein</fullName>
    </recommendedName>
</protein>
<dbReference type="InterPro" id="IPR013783">
    <property type="entry name" value="Ig-like_fold"/>
</dbReference>
<dbReference type="GO" id="GO:0043025">
    <property type="term" value="C:neuronal cell body"/>
    <property type="evidence" value="ECO:0007669"/>
    <property type="project" value="TreeGrafter"/>
</dbReference>
<accession>A0A3Q3GUZ2</accession>
<dbReference type="InterPro" id="IPR013098">
    <property type="entry name" value="Ig_I-set"/>
</dbReference>
<dbReference type="Proteomes" id="UP000261660">
    <property type="component" value="Unplaced"/>
</dbReference>
<dbReference type="FunFam" id="2.60.40.10:FF:000022">
    <property type="entry name" value="Cardiac titin"/>
    <property type="match status" value="2"/>
</dbReference>
<evidence type="ECO:0000313" key="4">
    <source>
        <dbReference type="Ensembl" id="ENSLBEP00000034188.1"/>
    </source>
</evidence>
<dbReference type="InterPro" id="IPR003598">
    <property type="entry name" value="Ig_sub2"/>
</dbReference>
<dbReference type="InterPro" id="IPR007110">
    <property type="entry name" value="Ig-like_dom"/>
</dbReference>
<evidence type="ECO:0000259" key="3">
    <source>
        <dbReference type="PROSITE" id="PS50835"/>
    </source>
</evidence>
<dbReference type="InParanoid" id="A0A3Q3GUZ2"/>
<dbReference type="GO" id="GO:0050808">
    <property type="term" value="P:synapse organization"/>
    <property type="evidence" value="ECO:0007669"/>
    <property type="project" value="TreeGrafter"/>
</dbReference>
<feature type="domain" description="Ig-like" evidence="3">
    <location>
        <begin position="71"/>
        <end position="161"/>
    </location>
</feature>
<dbReference type="InterPro" id="IPR036179">
    <property type="entry name" value="Ig-like_dom_sf"/>
</dbReference>
<dbReference type="PANTHER" id="PTHR45080">
    <property type="entry name" value="CONTACTIN 5"/>
    <property type="match status" value="1"/>
</dbReference>
<dbReference type="GO" id="GO:0005886">
    <property type="term" value="C:plasma membrane"/>
    <property type="evidence" value="ECO:0007669"/>
    <property type="project" value="TreeGrafter"/>
</dbReference>
<dbReference type="GO" id="GO:0008046">
    <property type="term" value="F:axon guidance receptor activity"/>
    <property type="evidence" value="ECO:0007669"/>
    <property type="project" value="TreeGrafter"/>
</dbReference>
<dbReference type="Ensembl" id="ENSLBET00000035669.1">
    <property type="protein sequence ID" value="ENSLBEP00000034188.1"/>
    <property type="gene ID" value="ENSLBEG00000025726.1"/>
</dbReference>
<dbReference type="AlphaFoldDB" id="A0A3Q3GUZ2"/>
<name>A0A3Q3GUZ2_9LABR</name>
<dbReference type="SUPFAM" id="SSF48726">
    <property type="entry name" value="Immunoglobulin"/>
    <property type="match status" value="2"/>
</dbReference>
<dbReference type="Pfam" id="PF07679">
    <property type="entry name" value="I-set"/>
    <property type="match status" value="1"/>
</dbReference>
<sequence>MVDSVGKTVKIEGRVSGSQPLTVTWYKDNSEIYGSDKYDVSFHNNMAVLCVRDSSTYDSGEYTCTASNEAGEFDIPLEPTTVNEGEKLSIKCHVIGSAPLNIQWMKDRRELTSSGNTRITFVGGNASLEVSSASKSDAGDYLCKASNANGSNFCKSRVTVTGALHGNLSSFTFHIKCLHCIVTTERDVFHQTGILLSKLSKKVFSVIWAFKMI</sequence>
<dbReference type="GO" id="GO:0030424">
    <property type="term" value="C:axon"/>
    <property type="evidence" value="ECO:0007669"/>
    <property type="project" value="TreeGrafter"/>
</dbReference>
<feature type="domain" description="Ig-like" evidence="3">
    <location>
        <begin position="1"/>
        <end position="68"/>
    </location>
</feature>
<evidence type="ECO:0000313" key="5">
    <source>
        <dbReference type="Proteomes" id="UP000261660"/>
    </source>
</evidence>
<dbReference type="STRING" id="56723.ENSLBEP00000034188"/>
<evidence type="ECO:0000256" key="2">
    <source>
        <dbReference type="ARBA" id="ARBA00023157"/>
    </source>
</evidence>
<dbReference type="PROSITE" id="PS50835">
    <property type="entry name" value="IG_LIKE"/>
    <property type="match status" value="2"/>
</dbReference>
<reference evidence="4" key="1">
    <citation type="submission" date="2025-08" db="UniProtKB">
        <authorList>
            <consortium name="Ensembl"/>
        </authorList>
    </citation>
    <scope>IDENTIFICATION</scope>
</reference>